<evidence type="ECO:0000313" key="3">
    <source>
        <dbReference type="Proteomes" id="UP000050525"/>
    </source>
</evidence>
<dbReference type="EMBL" id="AKHW03001857">
    <property type="protein sequence ID" value="KYO40826.1"/>
    <property type="molecule type" value="Genomic_DNA"/>
</dbReference>
<proteinExistence type="predicted"/>
<gene>
    <name evidence="2" type="ORF">Y1Q_0013392</name>
</gene>
<dbReference type="Proteomes" id="UP000050525">
    <property type="component" value="Unassembled WGS sequence"/>
</dbReference>
<organism evidence="2 3">
    <name type="scientific">Alligator mississippiensis</name>
    <name type="common">American alligator</name>
    <dbReference type="NCBI Taxonomy" id="8496"/>
    <lineage>
        <taxon>Eukaryota</taxon>
        <taxon>Metazoa</taxon>
        <taxon>Chordata</taxon>
        <taxon>Craniata</taxon>
        <taxon>Vertebrata</taxon>
        <taxon>Euteleostomi</taxon>
        <taxon>Archelosauria</taxon>
        <taxon>Archosauria</taxon>
        <taxon>Crocodylia</taxon>
        <taxon>Alligatoridae</taxon>
        <taxon>Alligatorinae</taxon>
        <taxon>Alligator</taxon>
    </lineage>
</organism>
<feature type="region of interest" description="Disordered" evidence="1">
    <location>
        <begin position="25"/>
        <end position="48"/>
    </location>
</feature>
<accession>A0A151NVE0</accession>
<evidence type="ECO:0000256" key="1">
    <source>
        <dbReference type="SAM" id="MobiDB-lite"/>
    </source>
</evidence>
<keyword evidence="3" id="KW-1185">Reference proteome</keyword>
<name>A0A151NVE0_ALLMI</name>
<sequence>MPFMQKLGYILDLWDPGQNHAMFSSTGGLLEPPPWPGNSNKSSMGEGPSGHQEQVLVCFLPLALISSSGRSVVAMQALGAQPHPRGQSGDGTIFCDKLQLLHEGGHCLSSYALRHYTPGCLQELHIIATCGDKLGPLGTPAVSIW</sequence>
<dbReference type="AlphaFoldDB" id="A0A151NVE0"/>
<protein>
    <submittedName>
        <fullName evidence="2">Uncharacterized protein</fullName>
    </submittedName>
</protein>
<reference evidence="2 3" key="1">
    <citation type="journal article" date="2012" name="Genome Biol.">
        <title>Sequencing three crocodilian genomes to illuminate the evolution of archosaurs and amniotes.</title>
        <authorList>
            <person name="St John J.A."/>
            <person name="Braun E.L."/>
            <person name="Isberg S.R."/>
            <person name="Miles L.G."/>
            <person name="Chong A.Y."/>
            <person name="Gongora J."/>
            <person name="Dalzell P."/>
            <person name="Moran C."/>
            <person name="Bed'hom B."/>
            <person name="Abzhanov A."/>
            <person name="Burgess S.C."/>
            <person name="Cooksey A.M."/>
            <person name="Castoe T.A."/>
            <person name="Crawford N.G."/>
            <person name="Densmore L.D."/>
            <person name="Drew J.C."/>
            <person name="Edwards S.V."/>
            <person name="Faircloth B.C."/>
            <person name="Fujita M.K."/>
            <person name="Greenwold M.J."/>
            <person name="Hoffmann F.G."/>
            <person name="Howard J.M."/>
            <person name="Iguchi T."/>
            <person name="Janes D.E."/>
            <person name="Khan S.Y."/>
            <person name="Kohno S."/>
            <person name="de Koning A.J."/>
            <person name="Lance S.L."/>
            <person name="McCarthy F.M."/>
            <person name="McCormack J.E."/>
            <person name="Merchant M.E."/>
            <person name="Peterson D.G."/>
            <person name="Pollock D.D."/>
            <person name="Pourmand N."/>
            <person name="Raney B.J."/>
            <person name="Roessler K.A."/>
            <person name="Sanford J.R."/>
            <person name="Sawyer R.H."/>
            <person name="Schmidt C.J."/>
            <person name="Triplett E.W."/>
            <person name="Tuberville T.D."/>
            <person name="Venegas-Anaya M."/>
            <person name="Howard J.T."/>
            <person name="Jarvis E.D."/>
            <person name="Guillette L.J.Jr."/>
            <person name="Glenn T.C."/>
            <person name="Green R.E."/>
            <person name="Ray D.A."/>
        </authorList>
    </citation>
    <scope>NUCLEOTIDE SEQUENCE [LARGE SCALE GENOMIC DNA]</scope>
    <source>
        <strain evidence="2">KSC_2009_1</strain>
    </source>
</reference>
<comment type="caution">
    <text evidence="2">The sequence shown here is derived from an EMBL/GenBank/DDBJ whole genome shotgun (WGS) entry which is preliminary data.</text>
</comment>
<evidence type="ECO:0000313" key="2">
    <source>
        <dbReference type="EMBL" id="KYO40826.1"/>
    </source>
</evidence>